<dbReference type="PANTHER" id="PTHR14191:SF28">
    <property type="entry name" value="GH04176P-RELATED"/>
    <property type="match status" value="1"/>
</dbReference>
<dbReference type="GO" id="GO:0043495">
    <property type="term" value="F:protein-membrane adaptor activity"/>
    <property type="evidence" value="ECO:0007669"/>
    <property type="project" value="TreeGrafter"/>
</dbReference>
<feature type="compositionally biased region" description="Polar residues" evidence="2">
    <location>
        <begin position="128"/>
        <end position="142"/>
    </location>
</feature>
<dbReference type="InterPro" id="IPR036034">
    <property type="entry name" value="PDZ_sf"/>
</dbReference>
<dbReference type="Gene3D" id="2.30.42.10">
    <property type="match status" value="1"/>
</dbReference>
<evidence type="ECO:0000259" key="3">
    <source>
        <dbReference type="PROSITE" id="PS50106"/>
    </source>
</evidence>
<dbReference type="PROSITE" id="PS50106">
    <property type="entry name" value="PDZ"/>
    <property type="match status" value="1"/>
</dbReference>
<feature type="region of interest" description="Disordered" evidence="2">
    <location>
        <begin position="122"/>
        <end position="151"/>
    </location>
</feature>
<organism evidence="4 5">
    <name type="scientific">Bemisia tabaci</name>
    <name type="common">Sweetpotato whitefly</name>
    <name type="synonym">Aleurodes tabaci</name>
    <dbReference type="NCBI Taxonomy" id="7038"/>
    <lineage>
        <taxon>Eukaryota</taxon>
        <taxon>Metazoa</taxon>
        <taxon>Ecdysozoa</taxon>
        <taxon>Arthropoda</taxon>
        <taxon>Hexapoda</taxon>
        <taxon>Insecta</taxon>
        <taxon>Pterygota</taxon>
        <taxon>Neoptera</taxon>
        <taxon>Paraneoptera</taxon>
        <taxon>Hemiptera</taxon>
        <taxon>Sternorrhyncha</taxon>
        <taxon>Aleyrodoidea</taxon>
        <taxon>Aleyrodidae</taxon>
        <taxon>Aleyrodinae</taxon>
        <taxon>Bemisia</taxon>
    </lineage>
</organism>
<evidence type="ECO:0000256" key="1">
    <source>
        <dbReference type="ARBA" id="ARBA00022737"/>
    </source>
</evidence>
<dbReference type="CDD" id="cd06768">
    <property type="entry name" value="PDZ_NHERF-like"/>
    <property type="match status" value="1"/>
</dbReference>
<sequence length="190" mass="20797">MSIESLSSSAPAPRLCHILKWADFEGFGFNLHTYKGKPGHFIGKVDENSPAEAAGLKTNDRIIEVNGVNVFDESHKQVVQRIEIVPDETKLLVVDSDTDAYFKDKNLTISSSLPNVVYLKTPDKSHSNSKVNGKTMSNSTQNHNHESNGDSEVSKLGISCRCLVPVTTSIPLLLSSLYGCLEEVLILIIV</sequence>
<keyword evidence="1" id="KW-0677">Repeat</keyword>
<dbReference type="SMART" id="SM00228">
    <property type="entry name" value="PDZ"/>
    <property type="match status" value="1"/>
</dbReference>
<dbReference type="SUPFAM" id="SSF50156">
    <property type="entry name" value="PDZ domain-like"/>
    <property type="match status" value="1"/>
</dbReference>
<evidence type="ECO:0000313" key="4">
    <source>
        <dbReference type="EMBL" id="CAH0382939.1"/>
    </source>
</evidence>
<reference evidence="4" key="1">
    <citation type="submission" date="2021-12" db="EMBL/GenBank/DDBJ databases">
        <authorList>
            <person name="King R."/>
        </authorList>
    </citation>
    <scope>NUCLEOTIDE SEQUENCE</scope>
</reference>
<proteinExistence type="predicted"/>
<gene>
    <name evidence="4" type="ORF">BEMITA_LOCUS2428</name>
</gene>
<feature type="domain" description="PDZ" evidence="3">
    <location>
        <begin position="15"/>
        <end position="97"/>
    </location>
</feature>
<dbReference type="GO" id="GO:0072659">
    <property type="term" value="P:protein localization to plasma membrane"/>
    <property type="evidence" value="ECO:0007669"/>
    <property type="project" value="TreeGrafter"/>
</dbReference>
<evidence type="ECO:0000313" key="5">
    <source>
        <dbReference type="Proteomes" id="UP001152759"/>
    </source>
</evidence>
<name>A0A9P0A2X6_BEMTA</name>
<dbReference type="InterPro" id="IPR051067">
    <property type="entry name" value="NHER"/>
</dbReference>
<keyword evidence="5" id="KW-1185">Reference proteome</keyword>
<accession>A0A9P0A2X6</accession>
<dbReference type="AlphaFoldDB" id="A0A9P0A2X6"/>
<dbReference type="EMBL" id="OU963871">
    <property type="protein sequence ID" value="CAH0382939.1"/>
    <property type="molecule type" value="Genomic_DNA"/>
</dbReference>
<dbReference type="PANTHER" id="PTHR14191">
    <property type="entry name" value="PDZ DOMAIN CONTAINING PROTEIN"/>
    <property type="match status" value="1"/>
</dbReference>
<dbReference type="GO" id="GO:0016324">
    <property type="term" value="C:apical plasma membrane"/>
    <property type="evidence" value="ECO:0007669"/>
    <property type="project" value="TreeGrafter"/>
</dbReference>
<dbReference type="Proteomes" id="UP001152759">
    <property type="component" value="Chromosome 10"/>
</dbReference>
<protein>
    <recommendedName>
        <fullName evidence="3">PDZ domain-containing protein</fullName>
    </recommendedName>
</protein>
<evidence type="ECO:0000256" key="2">
    <source>
        <dbReference type="SAM" id="MobiDB-lite"/>
    </source>
</evidence>
<dbReference type="InterPro" id="IPR001478">
    <property type="entry name" value="PDZ"/>
</dbReference>
<dbReference type="Pfam" id="PF00595">
    <property type="entry name" value="PDZ"/>
    <property type="match status" value="1"/>
</dbReference>